<name>A0A0K2T7R8_LEPSM</name>
<dbReference type="EMBL" id="HACA01004778">
    <property type="protein sequence ID" value="CDW22139.1"/>
    <property type="molecule type" value="Transcribed_RNA"/>
</dbReference>
<protein>
    <submittedName>
        <fullName evidence="1">Uncharacterized protein</fullName>
    </submittedName>
</protein>
<accession>A0A0K2T7R8</accession>
<reference evidence="1" key="1">
    <citation type="submission" date="2014-05" db="EMBL/GenBank/DDBJ databases">
        <authorList>
            <person name="Chronopoulou M."/>
        </authorList>
    </citation>
    <scope>NUCLEOTIDE SEQUENCE</scope>
    <source>
        <tissue evidence="1">Whole organism</tissue>
    </source>
</reference>
<organism evidence="1">
    <name type="scientific">Lepeophtheirus salmonis</name>
    <name type="common">Salmon louse</name>
    <name type="synonym">Caligus salmonis</name>
    <dbReference type="NCBI Taxonomy" id="72036"/>
    <lineage>
        <taxon>Eukaryota</taxon>
        <taxon>Metazoa</taxon>
        <taxon>Ecdysozoa</taxon>
        <taxon>Arthropoda</taxon>
        <taxon>Crustacea</taxon>
        <taxon>Multicrustacea</taxon>
        <taxon>Hexanauplia</taxon>
        <taxon>Copepoda</taxon>
        <taxon>Siphonostomatoida</taxon>
        <taxon>Caligidae</taxon>
        <taxon>Lepeophtheirus</taxon>
    </lineage>
</organism>
<evidence type="ECO:0000313" key="1">
    <source>
        <dbReference type="EMBL" id="CDW22139.1"/>
    </source>
</evidence>
<proteinExistence type="predicted"/>
<dbReference type="AlphaFoldDB" id="A0A0K2T7R8"/>
<sequence length="46" mass="5501">MYFMSNTCNVNQFRDFFSKIFSCFEMIRGGIRDANFKSTQDKIFSQ</sequence>